<dbReference type="EMBL" id="KB300180">
    <property type="protein sequence ID" value="ELU07084.1"/>
    <property type="molecule type" value="Genomic_DNA"/>
</dbReference>
<dbReference type="Proteomes" id="UP000014760">
    <property type="component" value="Unassembled WGS sequence"/>
</dbReference>
<organism evidence="8">
    <name type="scientific">Capitella teleta</name>
    <name type="common">Polychaete worm</name>
    <dbReference type="NCBI Taxonomy" id="283909"/>
    <lineage>
        <taxon>Eukaryota</taxon>
        <taxon>Metazoa</taxon>
        <taxon>Spiralia</taxon>
        <taxon>Lophotrochozoa</taxon>
        <taxon>Annelida</taxon>
        <taxon>Polychaeta</taxon>
        <taxon>Sedentaria</taxon>
        <taxon>Scolecida</taxon>
        <taxon>Capitellidae</taxon>
        <taxon>Capitella</taxon>
    </lineage>
</organism>
<evidence type="ECO:0000259" key="7">
    <source>
        <dbReference type="Pfam" id="PF04884"/>
    </source>
</evidence>
<dbReference type="OMA" id="MHLYANY"/>
<dbReference type="OrthoDB" id="364779at2759"/>
<sequence length="266" mass="29198">VLQDVFLPKGFPASVSDDYVQYQIWDTVQAFASSITNTLATQAVLKGVGVGDEQATVLAATLTWLMKDGTGMLGRILFTWIQGSYLDCDCKRWRLFADILNDVSILMDICAPFFRVYFTLIVCVAGVCRSIVGVAGGATRAAVTQHQACRSNMADVSAKDGSQETLVNLAALLCNLALVPMVSDRQWLVWILFTCFTTLHIYANFKAVRSLDMPTFNQVRLHLAAQEFISDNTGNFPGVKTVNQREPVLCSESLLSVPSTSIISFF</sequence>
<comment type="subcellular location">
    <subcellularLocation>
        <location evidence="1">Membrane</location>
    </subcellularLocation>
</comment>
<protein>
    <recommendedName>
        <fullName evidence="7">Protein root UVB sensitive/RUS domain-containing protein</fullName>
    </recommendedName>
</protein>
<proteinExistence type="inferred from homology"/>
<feature type="transmembrane region" description="Helical" evidence="6">
    <location>
        <begin position="187"/>
        <end position="205"/>
    </location>
</feature>
<keyword evidence="4 6" id="KW-1133">Transmembrane helix</keyword>
<gene>
    <name evidence="8" type="ORF">CAPTEDRAFT_141059</name>
</gene>
<evidence type="ECO:0000313" key="9">
    <source>
        <dbReference type="EnsemblMetazoa" id="CapteP141059"/>
    </source>
</evidence>
<evidence type="ECO:0000256" key="4">
    <source>
        <dbReference type="ARBA" id="ARBA00022989"/>
    </source>
</evidence>
<comment type="similarity">
    <text evidence="2">Belongs to the RUS1 family.</text>
</comment>
<dbReference type="GO" id="GO:0016020">
    <property type="term" value="C:membrane"/>
    <property type="evidence" value="ECO:0007669"/>
    <property type="project" value="UniProtKB-SubCell"/>
</dbReference>
<dbReference type="EMBL" id="AMQN01007197">
    <property type="status" value="NOT_ANNOTATED_CDS"/>
    <property type="molecule type" value="Genomic_DNA"/>
</dbReference>
<accession>R7UKP8</accession>
<name>R7UKP8_CAPTE</name>
<evidence type="ECO:0000313" key="10">
    <source>
        <dbReference type="Proteomes" id="UP000014760"/>
    </source>
</evidence>
<evidence type="ECO:0000256" key="2">
    <source>
        <dbReference type="ARBA" id="ARBA00007558"/>
    </source>
</evidence>
<evidence type="ECO:0000313" key="8">
    <source>
        <dbReference type="EMBL" id="ELU07084.1"/>
    </source>
</evidence>
<evidence type="ECO:0000256" key="3">
    <source>
        <dbReference type="ARBA" id="ARBA00022692"/>
    </source>
</evidence>
<dbReference type="HOGENOM" id="CLU_015325_4_1_1"/>
<feature type="domain" description="Protein root UVB sensitive/RUS" evidence="7">
    <location>
        <begin position="2"/>
        <end position="231"/>
    </location>
</feature>
<evidence type="ECO:0000256" key="1">
    <source>
        <dbReference type="ARBA" id="ARBA00004370"/>
    </source>
</evidence>
<dbReference type="EnsemblMetazoa" id="CapteT141059">
    <property type="protein sequence ID" value="CapteP141059"/>
    <property type="gene ID" value="CapteG141059"/>
</dbReference>
<reference evidence="9" key="3">
    <citation type="submission" date="2015-06" db="UniProtKB">
        <authorList>
            <consortium name="EnsemblMetazoa"/>
        </authorList>
    </citation>
    <scope>IDENTIFICATION</scope>
</reference>
<dbReference type="Pfam" id="PF04884">
    <property type="entry name" value="UVB_sens_prot"/>
    <property type="match status" value="1"/>
</dbReference>
<dbReference type="FunCoup" id="R7UKP8">
    <property type="interactions" value="691"/>
</dbReference>
<dbReference type="InterPro" id="IPR054549">
    <property type="entry name" value="UVB_sens_RUS_dom"/>
</dbReference>
<feature type="non-terminal residue" evidence="8">
    <location>
        <position position="1"/>
    </location>
</feature>
<dbReference type="PANTHER" id="PTHR12770:SF31">
    <property type="entry name" value="RUS FAMILY MEMBER 1"/>
    <property type="match status" value="1"/>
</dbReference>
<keyword evidence="10" id="KW-1185">Reference proteome</keyword>
<evidence type="ECO:0000256" key="5">
    <source>
        <dbReference type="ARBA" id="ARBA00023136"/>
    </source>
</evidence>
<evidence type="ECO:0000256" key="6">
    <source>
        <dbReference type="SAM" id="Phobius"/>
    </source>
</evidence>
<reference evidence="10" key="1">
    <citation type="submission" date="2012-12" db="EMBL/GenBank/DDBJ databases">
        <authorList>
            <person name="Hellsten U."/>
            <person name="Grimwood J."/>
            <person name="Chapman J.A."/>
            <person name="Shapiro H."/>
            <person name="Aerts A."/>
            <person name="Otillar R.P."/>
            <person name="Terry A.Y."/>
            <person name="Boore J.L."/>
            <person name="Simakov O."/>
            <person name="Marletaz F."/>
            <person name="Cho S.-J."/>
            <person name="Edsinger-Gonzales E."/>
            <person name="Havlak P."/>
            <person name="Kuo D.-H."/>
            <person name="Larsson T."/>
            <person name="Lv J."/>
            <person name="Arendt D."/>
            <person name="Savage R."/>
            <person name="Osoegawa K."/>
            <person name="de Jong P."/>
            <person name="Lindberg D.R."/>
            <person name="Seaver E.C."/>
            <person name="Weisblat D.A."/>
            <person name="Putnam N.H."/>
            <person name="Grigoriev I.V."/>
            <person name="Rokhsar D.S."/>
        </authorList>
    </citation>
    <scope>NUCLEOTIDE SEQUENCE</scope>
    <source>
        <strain evidence="10">I ESC-2004</strain>
    </source>
</reference>
<keyword evidence="3 6" id="KW-0812">Transmembrane</keyword>
<keyword evidence="5 6" id="KW-0472">Membrane</keyword>
<dbReference type="PANTHER" id="PTHR12770">
    <property type="entry name" value="RUS1 FAMILY PROTEIN C16ORF58"/>
    <property type="match status" value="1"/>
</dbReference>
<dbReference type="AlphaFoldDB" id="R7UKP8"/>
<reference evidence="8 10" key="2">
    <citation type="journal article" date="2013" name="Nature">
        <title>Insights into bilaterian evolution from three spiralian genomes.</title>
        <authorList>
            <person name="Simakov O."/>
            <person name="Marletaz F."/>
            <person name="Cho S.J."/>
            <person name="Edsinger-Gonzales E."/>
            <person name="Havlak P."/>
            <person name="Hellsten U."/>
            <person name="Kuo D.H."/>
            <person name="Larsson T."/>
            <person name="Lv J."/>
            <person name="Arendt D."/>
            <person name="Savage R."/>
            <person name="Osoegawa K."/>
            <person name="de Jong P."/>
            <person name="Grimwood J."/>
            <person name="Chapman J.A."/>
            <person name="Shapiro H."/>
            <person name="Aerts A."/>
            <person name="Otillar R.P."/>
            <person name="Terry A.Y."/>
            <person name="Boore J.L."/>
            <person name="Grigoriev I.V."/>
            <person name="Lindberg D.R."/>
            <person name="Seaver E.C."/>
            <person name="Weisblat D.A."/>
            <person name="Putnam N.H."/>
            <person name="Rokhsar D.S."/>
        </authorList>
    </citation>
    <scope>NUCLEOTIDE SEQUENCE</scope>
    <source>
        <strain evidence="8 10">I ESC-2004</strain>
    </source>
</reference>
<dbReference type="InterPro" id="IPR006968">
    <property type="entry name" value="RUS_fam"/>
</dbReference>